<dbReference type="RefSeq" id="WP_191254828.1">
    <property type="nucleotide sequence ID" value="NZ_BNAY01000003.1"/>
</dbReference>
<sequence length="79" mass="9113">MSTPTLDTMATEQLDLHFRQLEDRLTHDYSGITRSALHDLVEHERSRFAGARIHAFVPILVERAVRLTLTLPQAKHRKP</sequence>
<dbReference type="EMBL" id="BNAY01000003">
    <property type="protein sequence ID" value="GHH13951.1"/>
    <property type="molecule type" value="Genomic_DNA"/>
</dbReference>
<organism evidence="1 2">
    <name type="scientific">Amycolatopsis oliviviridis</name>
    <dbReference type="NCBI Taxonomy" id="1471590"/>
    <lineage>
        <taxon>Bacteria</taxon>
        <taxon>Bacillati</taxon>
        <taxon>Actinomycetota</taxon>
        <taxon>Actinomycetes</taxon>
        <taxon>Pseudonocardiales</taxon>
        <taxon>Pseudonocardiaceae</taxon>
        <taxon>Amycolatopsis</taxon>
    </lineage>
</organism>
<keyword evidence="2" id="KW-1185">Reference proteome</keyword>
<dbReference type="Gene3D" id="1.10.8.1060">
    <property type="entry name" value="Corynebacterium glutamicum thioredoxin-dependent arsenate reductase, N-terminal domain"/>
    <property type="match status" value="1"/>
</dbReference>
<name>A0ABQ3LEP5_9PSEU</name>
<dbReference type="NCBIfam" id="NF046112">
    <property type="entry name" value="MSMEG_6209_Nter"/>
    <property type="match status" value="1"/>
</dbReference>
<evidence type="ECO:0000313" key="1">
    <source>
        <dbReference type="EMBL" id="GHH13951.1"/>
    </source>
</evidence>
<comment type="caution">
    <text evidence="1">The sequence shown here is derived from an EMBL/GenBank/DDBJ whole genome shotgun (WGS) entry which is preliminary data.</text>
</comment>
<protein>
    <submittedName>
        <fullName evidence="1">Uncharacterized protein</fullName>
    </submittedName>
</protein>
<gene>
    <name evidence="1" type="ORF">GCM10017790_26740</name>
</gene>
<accession>A0ABQ3LEP5</accession>
<proteinExistence type="predicted"/>
<dbReference type="Proteomes" id="UP000635387">
    <property type="component" value="Unassembled WGS sequence"/>
</dbReference>
<evidence type="ECO:0000313" key="2">
    <source>
        <dbReference type="Proteomes" id="UP000635387"/>
    </source>
</evidence>
<reference evidence="2" key="1">
    <citation type="journal article" date="2019" name="Int. J. Syst. Evol. Microbiol.">
        <title>The Global Catalogue of Microorganisms (GCM) 10K type strain sequencing project: providing services to taxonomists for standard genome sequencing and annotation.</title>
        <authorList>
            <consortium name="The Broad Institute Genomics Platform"/>
            <consortium name="The Broad Institute Genome Sequencing Center for Infectious Disease"/>
            <person name="Wu L."/>
            <person name="Ma J."/>
        </authorList>
    </citation>
    <scope>NUCLEOTIDE SEQUENCE [LARGE SCALE GENOMIC DNA]</scope>
    <source>
        <strain evidence="2">CGMCC 4.7683</strain>
    </source>
</reference>